<dbReference type="InterPro" id="IPR048279">
    <property type="entry name" value="MdtK-like"/>
</dbReference>
<keyword evidence="7 10" id="KW-1133">Transmembrane helix</keyword>
<evidence type="ECO:0000313" key="12">
    <source>
        <dbReference type="Proteomes" id="UP000232101"/>
    </source>
</evidence>
<evidence type="ECO:0000313" key="11">
    <source>
        <dbReference type="EMBL" id="PJO44565.1"/>
    </source>
</evidence>
<evidence type="ECO:0000256" key="4">
    <source>
        <dbReference type="ARBA" id="ARBA00022448"/>
    </source>
</evidence>
<reference evidence="11 12" key="1">
    <citation type="submission" date="2017-11" db="EMBL/GenBank/DDBJ databases">
        <title>Bacterial isolate from king chilli rhizosphere.</title>
        <authorList>
            <person name="Takhelmayum P."/>
            <person name="Sarangthem I."/>
        </authorList>
    </citation>
    <scope>NUCLEOTIDE SEQUENCE [LARGE SCALE GENOMIC DNA]</scope>
    <source>
        <strain evidence="12">t26</strain>
    </source>
</reference>
<feature type="transmembrane region" description="Helical" evidence="10">
    <location>
        <begin position="407"/>
        <end position="430"/>
    </location>
</feature>
<comment type="caution">
    <text evidence="11">The sequence shown here is derived from an EMBL/GenBank/DDBJ whole genome shotgun (WGS) entry which is preliminary data.</text>
</comment>
<dbReference type="GO" id="GO:0015297">
    <property type="term" value="F:antiporter activity"/>
    <property type="evidence" value="ECO:0007669"/>
    <property type="project" value="InterPro"/>
</dbReference>
<sequence>MGDKENRPSLKKDQGEVLNNLEKDSILGTKSIPSLYFRFALAGIMANLILGFFALIDGHFVGFFSVLEIEGIGIGFTVMVITRMVGILFGVGAGAVISLRLGKGKVEEGRSIMGQTLWFTLFVSTLIAVLGLIFEKELMLLFGASSESLPYAIEYSRLLWISLPLTILAVVLSILTTIDEKPILSMNSWLVAAVVAVVVEWVMVTQLDMGMMGSSWGNTIAQSIPALLILYFWFGKTKLKPKMKDIKIQLKKIGEVAWTGFASFSGLVMMFFAIIFMNNLLQEHGGGLHVAAFTIQNGYITNLLSLAALGGMTGLQPIISYNYGAGNFDRVKEAIKFGLIFTTIFFVISTTMLIIFADPIVAFFASGDSELHQLGVWTTIVFNLLFTFNAINTLISGYYEAQERNWTATFIVASKMLVFMIPLMFILPKFWGVEGVWYSAPVAEIPGVLIALYFIRKEFKYLNGMSANKEFKYLNEMNTKIS</sequence>
<feature type="transmembrane region" description="Helical" evidence="10">
    <location>
        <begin position="187"/>
        <end position="204"/>
    </location>
</feature>
<evidence type="ECO:0000256" key="2">
    <source>
        <dbReference type="ARBA" id="ARBA00008417"/>
    </source>
</evidence>
<feature type="transmembrane region" description="Helical" evidence="10">
    <location>
        <begin position="76"/>
        <end position="97"/>
    </location>
</feature>
<dbReference type="PIRSF" id="PIRSF006603">
    <property type="entry name" value="DinF"/>
    <property type="match status" value="1"/>
</dbReference>
<keyword evidence="6 10" id="KW-0812">Transmembrane</keyword>
<dbReference type="InterPro" id="IPR045070">
    <property type="entry name" value="MATE_MepA-like"/>
</dbReference>
<evidence type="ECO:0000256" key="10">
    <source>
        <dbReference type="SAM" id="Phobius"/>
    </source>
</evidence>
<dbReference type="Pfam" id="PF01554">
    <property type="entry name" value="MatE"/>
    <property type="match status" value="2"/>
</dbReference>
<name>A0A2M9Q956_9BACI</name>
<feature type="transmembrane region" description="Helical" evidence="10">
    <location>
        <begin position="436"/>
        <end position="455"/>
    </location>
</feature>
<evidence type="ECO:0000256" key="6">
    <source>
        <dbReference type="ARBA" id="ARBA00022692"/>
    </source>
</evidence>
<feature type="transmembrane region" description="Helical" evidence="10">
    <location>
        <begin position="216"/>
        <end position="235"/>
    </location>
</feature>
<feature type="transmembrane region" description="Helical" evidence="10">
    <location>
        <begin position="376"/>
        <end position="395"/>
    </location>
</feature>
<accession>A0A2M9Q956</accession>
<dbReference type="Proteomes" id="UP000232101">
    <property type="component" value="Unassembled WGS sequence"/>
</dbReference>
<dbReference type="GO" id="GO:0042910">
    <property type="term" value="F:xenobiotic transmembrane transporter activity"/>
    <property type="evidence" value="ECO:0007669"/>
    <property type="project" value="InterPro"/>
</dbReference>
<keyword evidence="8 10" id="KW-0472">Membrane</keyword>
<feature type="transmembrane region" description="Helical" evidence="10">
    <location>
        <begin position="117"/>
        <end position="135"/>
    </location>
</feature>
<evidence type="ECO:0000256" key="8">
    <source>
        <dbReference type="ARBA" id="ARBA00023136"/>
    </source>
</evidence>
<feature type="transmembrane region" description="Helical" evidence="10">
    <location>
        <begin position="299"/>
        <end position="323"/>
    </location>
</feature>
<evidence type="ECO:0000256" key="9">
    <source>
        <dbReference type="ARBA" id="ARBA00023251"/>
    </source>
</evidence>
<gene>
    <name evidence="11" type="ORF">CWD94_06030</name>
</gene>
<keyword evidence="5" id="KW-1003">Cell membrane</keyword>
<organism evidence="11 12">
    <name type="scientific">Lysinibacillus xylanilyticus</name>
    <dbReference type="NCBI Taxonomy" id="582475"/>
    <lineage>
        <taxon>Bacteria</taxon>
        <taxon>Bacillati</taxon>
        <taxon>Bacillota</taxon>
        <taxon>Bacilli</taxon>
        <taxon>Bacillales</taxon>
        <taxon>Bacillaceae</taxon>
        <taxon>Lysinibacillus</taxon>
    </lineage>
</organism>
<dbReference type="GO" id="GO:0046677">
    <property type="term" value="P:response to antibiotic"/>
    <property type="evidence" value="ECO:0007669"/>
    <property type="project" value="UniProtKB-KW"/>
</dbReference>
<feature type="transmembrane region" description="Helical" evidence="10">
    <location>
        <begin position="155"/>
        <end position="175"/>
    </location>
</feature>
<feature type="transmembrane region" description="Helical" evidence="10">
    <location>
        <begin position="256"/>
        <end position="279"/>
    </location>
</feature>
<protein>
    <recommendedName>
        <fullName evidence="3">Multidrug export protein MepA</fullName>
    </recommendedName>
</protein>
<keyword evidence="9" id="KW-0046">Antibiotic resistance</keyword>
<dbReference type="RefSeq" id="WP_100542521.1">
    <property type="nucleotide sequence ID" value="NZ_CP158849.1"/>
</dbReference>
<proteinExistence type="inferred from homology"/>
<dbReference type="CDD" id="cd13143">
    <property type="entry name" value="MATE_MepA_like"/>
    <property type="match status" value="1"/>
</dbReference>
<feature type="transmembrane region" description="Helical" evidence="10">
    <location>
        <begin position="35"/>
        <end position="56"/>
    </location>
</feature>
<dbReference type="GO" id="GO:0005886">
    <property type="term" value="C:plasma membrane"/>
    <property type="evidence" value="ECO:0007669"/>
    <property type="project" value="UniProtKB-SubCell"/>
</dbReference>
<evidence type="ECO:0000256" key="5">
    <source>
        <dbReference type="ARBA" id="ARBA00022475"/>
    </source>
</evidence>
<keyword evidence="4" id="KW-0813">Transport</keyword>
<feature type="transmembrane region" description="Helical" evidence="10">
    <location>
        <begin position="335"/>
        <end position="356"/>
    </location>
</feature>
<dbReference type="InterPro" id="IPR002528">
    <property type="entry name" value="MATE_fam"/>
</dbReference>
<dbReference type="AlphaFoldDB" id="A0A2M9Q956"/>
<dbReference type="EMBL" id="PHQY01000331">
    <property type="protein sequence ID" value="PJO44565.1"/>
    <property type="molecule type" value="Genomic_DNA"/>
</dbReference>
<evidence type="ECO:0000256" key="7">
    <source>
        <dbReference type="ARBA" id="ARBA00022989"/>
    </source>
</evidence>
<evidence type="ECO:0000256" key="3">
    <source>
        <dbReference type="ARBA" id="ARBA00022106"/>
    </source>
</evidence>
<comment type="similarity">
    <text evidence="2">Belongs to the multi antimicrobial extrusion (MATE) (TC 2.A.66.1) family. MepA subfamily.</text>
</comment>
<dbReference type="PANTHER" id="PTHR43823:SF3">
    <property type="entry name" value="MULTIDRUG EXPORT PROTEIN MEPA"/>
    <property type="match status" value="1"/>
</dbReference>
<dbReference type="InterPro" id="IPR051327">
    <property type="entry name" value="MATE_MepA_subfamily"/>
</dbReference>
<dbReference type="PANTHER" id="PTHR43823">
    <property type="entry name" value="SPORULATION PROTEIN YKVU"/>
    <property type="match status" value="1"/>
</dbReference>
<comment type="subcellular location">
    <subcellularLocation>
        <location evidence="1">Cell membrane</location>
        <topology evidence="1">Multi-pass membrane protein</topology>
    </subcellularLocation>
</comment>
<evidence type="ECO:0000256" key="1">
    <source>
        <dbReference type="ARBA" id="ARBA00004651"/>
    </source>
</evidence>